<protein>
    <submittedName>
        <fullName evidence="2">Uncharacterized protein</fullName>
    </submittedName>
</protein>
<dbReference type="HOGENOM" id="CLU_1396812_0_0_1"/>
<dbReference type="Proteomes" id="UP000053257">
    <property type="component" value="Unassembled WGS sequence"/>
</dbReference>
<name>A0A0C3S0F2_PHLG1</name>
<evidence type="ECO:0000313" key="3">
    <source>
        <dbReference type="Proteomes" id="UP000053257"/>
    </source>
</evidence>
<dbReference type="AlphaFoldDB" id="A0A0C3S0F2"/>
<feature type="region of interest" description="Disordered" evidence="1">
    <location>
        <begin position="1"/>
        <end position="74"/>
    </location>
</feature>
<reference evidence="2 3" key="1">
    <citation type="journal article" date="2014" name="PLoS Genet.">
        <title>Analysis of the Phlebiopsis gigantea genome, transcriptome and secretome provides insight into its pioneer colonization strategies of wood.</title>
        <authorList>
            <person name="Hori C."/>
            <person name="Ishida T."/>
            <person name="Igarashi K."/>
            <person name="Samejima M."/>
            <person name="Suzuki H."/>
            <person name="Master E."/>
            <person name="Ferreira P."/>
            <person name="Ruiz-Duenas F.J."/>
            <person name="Held B."/>
            <person name="Canessa P."/>
            <person name="Larrondo L.F."/>
            <person name="Schmoll M."/>
            <person name="Druzhinina I.S."/>
            <person name="Kubicek C.P."/>
            <person name="Gaskell J.A."/>
            <person name="Kersten P."/>
            <person name="St John F."/>
            <person name="Glasner J."/>
            <person name="Sabat G."/>
            <person name="Splinter BonDurant S."/>
            <person name="Syed K."/>
            <person name="Yadav J."/>
            <person name="Mgbeahuruike A.C."/>
            <person name="Kovalchuk A."/>
            <person name="Asiegbu F.O."/>
            <person name="Lackner G."/>
            <person name="Hoffmeister D."/>
            <person name="Rencoret J."/>
            <person name="Gutierrez A."/>
            <person name="Sun H."/>
            <person name="Lindquist E."/>
            <person name="Barry K."/>
            <person name="Riley R."/>
            <person name="Grigoriev I.V."/>
            <person name="Henrissat B."/>
            <person name="Kues U."/>
            <person name="Berka R.M."/>
            <person name="Martinez A.T."/>
            <person name="Covert S.F."/>
            <person name="Blanchette R.A."/>
            <person name="Cullen D."/>
        </authorList>
    </citation>
    <scope>NUCLEOTIDE SEQUENCE [LARGE SCALE GENOMIC DNA]</scope>
    <source>
        <strain evidence="2 3">11061_1 CR5-6</strain>
    </source>
</reference>
<gene>
    <name evidence="2" type="ORF">PHLGIDRAFT_16547</name>
</gene>
<keyword evidence="3" id="KW-1185">Reference proteome</keyword>
<organism evidence="2 3">
    <name type="scientific">Phlebiopsis gigantea (strain 11061_1 CR5-6)</name>
    <name type="common">White-rot fungus</name>
    <name type="synonym">Peniophora gigantea</name>
    <dbReference type="NCBI Taxonomy" id="745531"/>
    <lineage>
        <taxon>Eukaryota</taxon>
        <taxon>Fungi</taxon>
        <taxon>Dikarya</taxon>
        <taxon>Basidiomycota</taxon>
        <taxon>Agaricomycotina</taxon>
        <taxon>Agaricomycetes</taxon>
        <taxon>Polyporales</taxon>
        <taxon>Phanerochaetaceae</taxon>
        <taxon>Phlebiopsis</taxon>
    </lineage>
</organism>
<accession>A0A0C3S0F2</accession>
<sequence length="195" mass="20830">MAQPSSSKPVDIEAKPSAYQEDQAVDSVPTRSVLGPRVTPTTPTSSDNPCVSTFEGTSRSKVSSGVPYQGGGEGDTTVYSSDAQKNIGVIPGSDNLSPGTMDKVKRGLSHKHSEDVVFVHRSHAQGSVMRGCYVSRRGGITMSVGKVHEAFSSHVMQHLLHSTASYARPYPAVNATPTRTRGIHLSILEIDRQLL</sequence>
<feature type="compositionally biased region" description="Polar residues" evidence="1">
    <location>
        <begin position="39"/>
        <end position="63"/>
    </location>
</feature>
<proteinExistence type="predicted"/>
<evidence type="ECO:0000256" key="1">
    <source>
        <dbReference type="SAM" id="MobiDB-lite"/>
    </source>
</evidence>
<evidence type="ECO:0000313" key="2">
    <source>
        <dbReference type="EMBL" id="KIP02432.1"/>
    </source>
</evidence>
<dbReference type="EMBL" id="KN840676">
    <property type="protein sequence ID" value="KIP02432.1"/>
    <property type="molecule type" value="Genomic_DNA"/>
</dbReference>